<accession>A0ACC3S8N0</accession>
<name>A0ACC3S8N0_9PEZI</name>
<comment type="caution">
    <text evidence="1">The sequence shown here is derived from an EMBL/GenBank/DDBJ whole genome shotgun (WGS) entry which is preliminary data.</text>
</comment>
<dbReference type="EMBL" id="JAMKPW020000033">
    <property type="protein sequence ID" value="KAK8202133.1"/>
    <property type="molecule type" value="Genomic_DNA"/>
</dbReference>
<reference evidence="1" key="1">
    <citation type="submission" date="2024-02" db="EMBL/GenBank/DDBJ databases">
        <title>Metagenome Assembled Genome of Zalaria obscura JY119.</title>
        <authorList>
            <person name="Vighnesh L."/>
            <person name="Jagadeeshwari U."/>
            <person name="Venkata Ramana C."/>
            <person name="Sasikala C."/>
        </authorList>
    </citation>
    <scope>NUCLEOTIDE SEQUENCE</scope>
    <source>
        <strain evidence="1">JY119</strain>
    </source>
</reference>
<keyword evidence="2" id="KW-1185">Reference proteome</keyword>
<proteinExistence type="predicted"/>
<protein>
    <submittedName>
        <fullName evidence="1">Uncharacterized protein</fullName>
    </submittedName>
</protein>
<evidence type="ECO:0000313" key="1">
    <source>
        <dbReference type="EMBL" id="KAK8202133.1"/>
    </source>
</evidence>
<evidence type="ECO:0000313" key="2">
    <source>
        <dbReference type="Proteomes" id="UP001320706"/>
    </source>
</evidence>
<sequence>MQSAKRPVPSKRALRVLRQLAYISSGTACGAAAVIAEEQRRRVCLAKKIADNARQLKQHPRYAHATAAPLLHDEKALTPYIENADAFELSTQSSRSQRNYGREGTGISDDAQLDAPRSEILPSQVERSYKRLLAENIPKSYKEPESRNARGQDTDMQSPEQSGYAPSEALTSSPLPSFARPSTPLGRFDSGMKREAPTQHASEERDDIHRNLRIFMRGARGGFASGAPYLTESLRRFWQLSVLKEARPDNFAECFNNPSEGTINSLLRKCLKDQGLELMSSQEELARVATASPDGLKVAVNLFVKLYANASRSGVVPRVLAKNLLKRACEAGLLPEMESLSLWLMEENCLTEEQLFMLCKGPTLLLMKEPIDRVLKFYDSLLLAEIVQSLNQDVLNDCRAAVMAACIDVVPEHRDVGAILDLATITTRQLQDMCFRLLSDKARHRVSTVNKIFQQCMQDREHDDYSLQAAHRIFDVAKAARSMDAAVSSFNWMDSRQIADQRSYTRLLRFLVKAQRIDLISRFSTARYQERYNIPGEVSKSIWTLVETLGSEATATILGQAMSQDERDAILRICRPGWADLLRSEWKRTRNFNHVHEVFCQMQNIEGHARLPIRAYNAMIGICVTTGRVDMAREVYVDLKGKYDDLDDQPFAPFVLQAAREENWEMVNDMLNVLGKVDTPGVTREARSRLFNSVLSQYASQHPQPSKIWDFVKSTIDARLCTPDQATLNLTLSAFARGEELEMIPECMSYMKTRGYQFRFTADTISLIIRGYYKSCRPNHRVLQWMYNRLGLTSWSLMSGQLRILMKDAIAYDLKTANKAHTEPKERALAVLESLRSYETEKKVKKPEKSAHDDLKMRNNEAELLLKLAQGQAEEAVQFYQMYLSTRGVPHSQFSLEIATQASLRANNGNPTEANRLISEAVSSGTHVDSASLPMLMNRIQAMTMQDEKVPLRLFRQTVNTFYEAMNKLQKPARHHLAVSAAATLINTRRPREGIDLLQGVYHSEWATNHPFDIVGMTVFLKGYLKLGYVDGIRWVISTVLDRNMRIDAAWIETLKGALKEMQKRRQAEEYSRIDDLAEEVVQWEQLSRDRRKFQIKKTQQSAKQLVDVINNYAEVSWREAGVTGRPEEAKGDGLSDHIYDGV</sequence>
<organism evidence="1 2">
    <name type="scientific">Zalaria obscura</name>
    <dbReference type="NCBI Taxonomy" id="2024903"/>
    <lineage>
        <taxon>Eukaryota</taxon>
        <taxon>Fungi</taxon>
        <taxon>Dikarya</taxon>
        <taxon>Ascomycota</taxon>
        <taxon>Pezizomycotina</taxon>
        <taxon>Dothideomycetes</taxon>
        <taxon>Dothideomycetidae</taxon>
        <taxon>Dothideales</taxon>
        <taxon>Zalariaceae</taxon>
        <taxon>Zalaria</taxon>
    </lineage>
</organism>
<gene>
    <name evidence="1" type="ORF">M8818_005659</name>
</gene>
<dbReference type="Proteomes" id="UP001320706">
    <property type="component" value="Unassembled WGS sequence"/>
</dbReference>